<dbReference type="Pfam" id="PF08448">
    <property type="entry name" value="PAS_4"/>
    <property type="match status" value="2"/>
</dbReference>
<keyword evidence="13" id="KW-1185">Reference proteome</keyword>
<dbReference type="Proteomes" id="UP000830835">
    <property type="component" value="Unassembled WGS sequence"/>
</dbReference>
<dbReference type="InterPro" id="IPR001610">
    <property type="entry name" value="PAC"/>
</dbReference>
<dbReference type="Gene3D" id="3.30.450.20">
    <property type="entry name" value="PAS domain"/>
    <property type="match status" value="4"/>
</dbReference>
<dbReference type="InterPro" id="IPR036890">
    <property type="entry name" value="HATPase_C_sf"/>
</dbReference>
<dbReference type="EC" id="2.7.13.3" evidence="3"/>
<dbReference type="InterPro" id="IPR000014">
    <property type="entry name" value="PAS"/>
</dbReference>
<evidence type="ECO:0000313" key="12">
    <source>
        <dbReference type="EMBL" id="MCJ2543605.1"/>
    </source>
</evidence>
<keyword evidence="6" id="KW-0902">Two-component regulatory system</keyword>
<evidence type="ECO:0000256" key="7">
    <source>
        <dbReference type="SAM" id="Coils"/>
    </source>
</evidence>
<evidence type="ECO:0000259" key="10">
    <source>
        <dbReference type="PROSITE" id="PS50112"/>
    </source>
</evidence>
<dbReference type="Pfam" id="PF01590">
    <property type="entry name" value="GAF"/>
    <property type="match status" value="2"/>
</dbReference>
<dbReference type="InterPro" id="IPR013655">
    <property type="entry name" value="PAS_fold_3"/>
</dbReference>
<dbReference type="SUPFAM" id="SSF47384">
    <property type="entry name" value="Homodimeric domain of signal transducing histidine kinase"/>
    <property type="match status" value="1"/>
</dbReference>
<reference evidence="12" key="1">
    <citation type="submission" date="2021-02" db="EMBL/GenBank/DDBJ databases">
        <title>The CRISPR/cas machinery reduction and long-range gene transfer in the hot spring cyanobacterium Synechococcus.</title>
        <authorList>
            <person name="Dvorak P."/>
            <person name="Jahodarova E."/>
            <person name="Hasler P."/>
            <person name="Poulickova A."/>
        </authorList>
    </citation>
    <scope>NUCLEOTIDE SEQUENCE</scope>
    <source>
        <strain evidence="12">Rupite</strain>
    </source>
</reference>
<feature type="coiled-coil region" evidence="7">
    <location>
        <begin position="252"/>
        <end position="279"/>
    </location>
</feature>
<comment type="catalytic activity">
    <reaction evidence="1">
        <text>ATP + protein L-histidine = ADP + protein N-phospho-L-histidine.</text>
        <dbReference type="EC" id="2.7.13.3"/>
    </reaction>
</comment>
<evidence type="ECO:0000256" key="1">
    <source>
        <dbReference type="ARBA" id="ARBA00000085"/>
    </source>
</evidence>
<dbReference type="CDD" id="cd00082">
    <property type="entry name" value="HisKA"/>
    <property type="match status" value="1"/>
</dbReference>
<dbReference type="PRINTS" id="PR00344">
    <property type="entry name" value="BCTRLSENSOR"/>
</dbReference>
<dbReference type="InterPro" id="IPR003661">
    <property type="entry name" value="HisK_dim/P_dom"/>
</dbReference>
<protein>
    <recommendedName>
        <fullName evidence="3">histidine kinase</fullName>
        <ecNumber evidence="3">2.7.13.3</ecNumber>
    </recommendedName>
</protein>
<dbReference type="InterPro" id="IPR029016">
    <property type="entry name" value="GAF-like_dom_sf"/>
</dbReference>
<dbReference type="SMART" id="SM00065">
    <property type="entry name" value="GAF"/>
    <property type="match status" value="2"/>
</dbReference>
<feature type="domain" description="PAC" evidence="11">
    <location>
        <begin position="219"/>
        <end position="268"/>
    </location>
</feature>
<dbReference type="EMBL" id="JAFIRA010000032">
    <property type="protein sequence ID" value="MCJ2543605.1"/>
    <property type="molecule type" value="Genomic_DNA"/>
</dbReference>
<dbReference type="PROSITE" id="PS50112">
    <property type="entry name" value="PAS"/>
    <property type="match status" value="1"/>
</dbReference>
<dbReference type="SMART" id="SM00387">
    <property type="entry name" value="HATPase_c"/>
    <property type="match status" value="1"/>
</dbReference>
<dbReference type="SUPFAM" id="SSF55874">
    <property type="entry name" value="ATPase domain of HSP90 chaperone/DNA topoisomerase II/histidine kinase"/>
    <property type="match status" value="1"/>
</dbReference>
<dbReference type="InterPro" id="IPR035965">
    <property type="entry name" value="PAS-like_dom_sf"/>
</dbReference>
<evidence type="ECO:0000256" key="5">
    <source>
        <dbReference type="ARBA" id="ARBA00022777"/>
    </source>
</evidence>
<dbReference type="Pfam" id="PF00512">
    <property type="entry name" value="HisKA"/>
    <property type="match status" value="1"/>
</dbReference>
<feature type="domain" description="PAC" evidence="11">
    <location>
        <begin position="93"/>
        <end position="148"/>
    </location>
</feature>
<dbReference type="NCBIfam" id="TIGR00229">
    <property type="entry name" value="sensory_box"/>
    <property type="match status" value="4"/>
</dbReference>
<dbReference type="SUPFAM" id="SSF55785">
    <property type="entry name" value="PYP-like sensor domain (PAS domain)"/>
    <property type="match status" value="4"/>
</dbReference>
<dbReference type="SMART" id="SM00091">
    <property type="entry name" value="PAS"/>
    <property type="match status" value="4"/>
</dbReference>
<dbReference type="Pfam" id="PF08447">
    <property type="entry name" value="PAS_3"/>
    <property type="match status" value="1"/>
</dbReference>
<keyword evidence="7" id="KW-0175">Coiled coil</keyword>
<dbReference type="InterPro" id="IPR016132">
    <property type="entry name" value="Phyto_chromo_attachment"/>
</dbReference>
<evidence type="ECO:0000259" key="11">
    <source>
        <dbReference type="PROSITE" id="PS50113"/>
    </source>
</evidence>
<evidence type="ECO:0000313" key="13">
    <source>
        <dbReference type="Proteomes" id="UP000830835"/>
    </source>
</evidence>
<feature type="domain" description="Histidine kinase" evidence="9">
    <location>
        <begin position="895"/>
        <end position="1108"/>
    </location>
</feature>
<evidence type="ECO:0000259" key="8">
    <source>
        <dbReference type="PROSITE" id="PS50046"/>
    </source>
</evidence>
<dbReference type="InterPro" id="IPR000700">
    <property type="entry name" value="PAS-assoc_C"/>
</dbReference>
<dbReference type="SMART" id="SM00388">
    <property type="entry name" value="HisKA"/>
    <property type="match status" value="1"/>
</dbReference>
<feature type="domain" description="PAC" evidence="11">
    <location>
        <begin position="343"/>
        <end position="394"/>
    </location>
</feature>
<feature type="domain" description="Phytochrome chromophore attachment site" evidence="8">
    <location>
        <begin position="539"/>
        <end position="678"/>
    </location>
</feature>
<dbReference type="SMART" id="SM00086">
    <property type="entry name" value="PAC"/>
    <property type="match status" value="2"/>
</dbReference>
<evidence type="ECO:0000256" key="2">
    <source>
        <dbReference type="ARBA" id="ARBA00006402"/>
    </source>
</evidence>
<comment type="similarity">
    <text evidence="2">In the N-terminal section; belongs to the phytochrome family.</text>
</comment>
<dbReference type="Gene3D" id="3.30.565.10">
    <property type="entry name" value="Histidine kinase-like ATPase, C-terminal domain"/>
    <property type="match status" value="1"/>
</dbReference>
<name>A0ABT0CCU5_THEVL</name>
<dbReference type="PANTHER" id="PTHR43547:SF2">
    <property type="entry name" value="HYBRID SIGNAL TRANSDUCTION HISTIDINE KINASE C"/>
    <property type="match status" value="1"/>
</dbReference>
<feature type="coiled-coil region" evidence="7">
    <location>
        <begin position="672"/>
        <end position="709"/>
    </location>
</feature>
<keyword evidence="4" id="KW-0597">Phosphoprotein</keyword>
<dbReference type="RefSeq" id="WP_244351159.1">
    <property type="nucleotide sequence ID" value="NZ_JAFIRA010000032.1"/>
</dbReference>
<feature type="domain" description="PAS" evidence="10">
    <location>
        <begin position="395"/>
        <end position="465"/>
    </location>
</feature>
<evidence type="ECO:0000256" key="4">
    <source>
        <dbReference type="ARBA" id="ARBA00022553"/>
    </source>
</evidence>
<dbReference type="Pfam" id="PF02518">
    <property type="entry name" value="HATPase_c"/>
    <property type="match status" value="1"/>
</dbReference>
<comment type="caution">
    <text evidence="12">The sequence shown here is derived from an EMBL/GenBank/DDBJ whole genome shotgun (WGS) entry which is preliminary data.</text>
</comment>
<dbReference type="Gene3D" id="1.10.287.130">
    <property type="match status" value="1"/>
</dbReference>
<evidence type="ECO:0000259" key="9">
    <source>
        <dbReference type="PROSITE" id="PS50109"/>
    </source>
</evidence>
<dbReference type="InterPro" id="IPR005467">
    <property type="entry name" value="His_kinase_dom"/>
</dbReference>
<dbReference type="PROSITE" id="PS50113">
    <property type="entry name" value="PAC"/>
    <property type="match status" value="3"/>
</dbReference>
<gene>
    <name evidence="12" type="ORF">JX360_11930</name>
</gene>
<dbReference type="PROSITE" id="PS50109">
    <property type="entry name" value="HIS_KIN"/>
    <property type="match status" value="1"/>
</dbReference>
<dbReference type="PANTHER" id="PTHR43547">
    <property type="entry name" value="TWO-COMPONENT HISTIDINE KINASE"/>
    <property type="match status" value="1"/>
</dbReference>
<accession>A0ABT0CCU5</accession>
<dbReference type="CDD" id="cd00075">
    <property type="entry name" value="HATPase"/>
    <property type="match status" value="1"/>
</dbReference>
<evidence type="ECO:0000256" key="6">
    <source>
        <dbReference type="ARBA" id="ARBA00023012"/>
    </source>
</evidence>
<keyword evidence="5" id="KW-0808">Transferase</keyword>
<dbReference type="InterPro" id="IPR036097">
    <property type="entry name" value="HisK_dim/P_sf"/>
</dbReference>
<dbReference type="InterPro" id="IPR003018">
    <property type="entry name" value="GAF"/>
</dbReference>
<organism evidence="12 13">
    <name type="scientific">Thermostichus vulcanus str. 'Rupite'</name>
    <dbReference type="NCBI Taxonomy" id="2813851"/>
    <lineage>
        <taxon>Bacteria</taxon>
        <taxon>Bacillati</taxon>
        <taxon>Cyanobacteriota</taxon>
        <taxon>Cyanophyceae</taxon>
        <taxon>Thermostichales</taxon>
        <taxon>Thermostichaceae</taxon>
        <taxon>Thermostichus</taxon>
    </lineage>
</organism>
<dbReference type="InterPro" id="IPR013656">
    <property type="entry name" value="PAS_4"/>
</dbReference>
<dbReference type="Gene3D" id="3.30.450.40">
    <property type="match status" value="3"/>
</dbReference>
<dbReference type="InterPro" id="IPR004358">
    <property type="entry name" value="Sig_transdc_His_kin-like_C"/>
</dbReference>
<dbReference type="InterPro" id="IPR003594">
    <property type="entry name" value="HATPase_dom"/>
</dbReference>
<proteinExistence type="inferred from homology"/>
<dbReference type="CDD" id="cd00130">
    <property type="entry name" value="PAS"/>
    <property type="match status" value="3"/>
</dbReference>
<sequence length="1114" mass="127233">MIDFDVLPDWVFILLWGLSLAAVSYWHKQTLKRTQEGFPDLITLSRADTTVLEYNSAYQKLLGDWRGKRWIDSVPASEQALVREKLAQLTPDQPTVVCVNSLPDANGETRWFEWINQGLFDRRGRLQFIRGVGREITQQKQLEETLRMREAQLRTLLDALPLAVWARDSRGVLILQNATDRAWFGDLLGTSIEQAYEQNNWQDSHDKILAQINQQGVYQRESKELILGEERYTYRLTVPIRDQSEGLGVLGITLDMTEQKRLEQELKEQEARFHALIENSHDILHHMDAEGRLYCLNPKAAESILGYVPVPGEFRPLDWVHPQDQDKIAAAFEQLLAHPGQPLSFVYRMQHADGHWVWLESLATNWLADPVIQGIVSNTRDISRQKQVELDLQESERRLKAILDGIPFPIFLKDLQGRYTQVNATYLRLEKLSPDEILGKTDAELFLPDNALRYQREDQTALQSHQPISYEQVVPYPEQEITSLVTKFALRDGNGDPYALCGICVDITPLKTAQDVLLQEAERERLLGSLLQRSRQTLDLDQILQTTVAEVRQCLQVDRVMIYQLQELLGGVVIAESVQEPWPSQLGRSVWDAYFQADPCYRKYCQGFVQALGDVRAAHLDPCYQELLDSFQAQANLVVPIRENASEKLWGLLVAQHCQAPRFWEGWEIRLLQQLADQLAIALQQAQLYKQVQVLNQNLEEKIQQRTLELERSLQFEALLKRITDRVRDSLDEAEILSSAVQELGKNLQVDGCDIGLYNADLTRSTITYEYCPRVKSALNVSIPMVGGIYDDLYHQLTRGQSCLFCFISPTLVRPEKDHSVVFACPLTDKDHTLGDLWVFRRSGDGFDEQELRLIRQVANQCAIGLRQARLFRATQEQVLALERLNQLKDDFISTVSHELRTPLTSLRVALQMLQVTPPGKKHAQYLAIAQRECRREIELINDLLDLQRLEAGAYTLDIRTLTWEALLGDLLSITTEQTQSRGQQFEASVPLDGQISTDPTLLGRILRELLHNAVKYTPAQGSISLKVEPDVQQTCLQVSNSQEIPPEELPRIFERFYRIGNRNPWKEGGTGLGLALVKQIIDRLQGSLEVSSSAGWTTFTLWIPQVQEETTLG</sequence>
<keyword evidence="5" id="KW-0418">Kinase</keyword>
<dbReference type="PROSITE" id="PS50046">
    <property type="entry name" value="PHYTOCHROME_2"/>
    <property type="match status" value="1"/>
</dbReference>
<evidence type="ECO:0000256" key="3">
    <source>
        <dbReference type="ARBA" id="ARBA00012438"/>
    </source>
</evidence>
<dbReference type="SUPFAM" id="SSF55781">
    <property type="entry name" value="GAF domain-like"/>
    <property type="match status" value="2"/>
</dbReference>